<protein>
    <submittedName>
        <fullName evidence="2">Uncharacterized protein</fullName>
    </submittedName>
</protein>
<keyword evidence="1" id="KW-0812">Transmembrane</keyword>
<feature type="transmembrane region" description="Helical" evidence="1">
    <location>
        <begin position="87"/>
        <end position="107"/>
    </location>
</feature>
<evidence type="ECO:0000256" key="1">
    <source>
        <dbReference type="SAM" id="Phobius"/>
    </source>
</evidence>
<organism evidence="2">
    <name type="scientific">Siphoviridae sp. ctqED62</name>
    <dbReference type="NCBI Taxonomy" id="2826468"/>
    <lineage>
        <taxon>Viruses</taxon>
        <taxon>Duplodnaviria</taxon>
        <taxon>Heunggongvirae</taxon>
        <taxon>Uroviricota</taxon>
        <taxon>Caudoviricetes</taxon>
    </lineage>
</organism>
<evidence type="ECO:0000313" key="2">
    <source>
        <dbReference type="EMBL" id="DAD84748.1"/>
    </source>
</evidence>
<proteinExistence type="predicted"/>
<name>A0A8S5MR97_9CAUD</name>
<accession>A0A8S5MR97</accession>
<keyword evidence="1" id="KW-1133">Transmembrane helix</keyword>
<keyword evidence="1" id="KW-0472">Membrane</keyword>
<dbReference type="EMBL" id="BK014965">
    <property type="protein sequence ID" value="DAD84748.1"/>
    <property type="molecule type" value="Genomic_DNA"/>
</dbReference>
<sequence length="108" mass="11818">MEMQSENIRLPKDALKLLKETAKSPIMIAPSQKETLEAAEILITHDFVIKTSGISPEKITGMHNFFVTYLEISPEGEAYLGARRKRIVDAAIAIIIPVLAAIVGCLLA</sequence>
<reference evidence="2" key="1">
    <citation type="journal article" date="2021" name="Proc. Natl. Acad. Sci. U.S.A.">
        <title>A Catalog of Tens of Thousands of Viruses from Human Metagenomes Reveals Hidden Associations with Chronic Diseases.</title>
        <authorList>
            <person name="Tisza M.J."/>
            <person name="Buck C.B."/>
        </authorList>
    </citation>
    <scope>NUCLEOTIDE SEQUENCE</scope>
    <source>
        <strain evidence="2">CtqED62</strain>
    </source>
</reference>